<name>A0A9D4JLC4_DREPO</name>
<sequence>MIGRDVRHTSDCKVTDASLQGYFQILYRLLADSTCLQHDHAATVARTRLSDLQNDCMSLKELGALLEEAHHTL</sequence>
<gene>
    <name evidence="1" type="ORF">DPMN_141528</name>
</gene>
<dbReference type="AlphaFoldDB" id="A0A9D4JLC4"/>
<accession>A0A9D4JLC4</accession>
<evidence type="ECO:0000313" key="1">
    <source>
        <dbReference type="EMBL" id="KAH3813078.1"/>
    </source>
</evidence>
<dbReference type="Proteomes" id="UP000828390">
    <property type="component" value="Unassembled WGS sequence"/>
</dbReference>
<dbReference type="EMBL" id="JAIWYP010000006">
    <property type="protein sequence ID" value="KAH3813078.1"/>
    <property type="molecule type" value="Genomic_DNA"/>
</dbReference>
<comment type="caution">
    <text evidence="1">The sequence shown here is derived from an EMBL/GenBank/DDBJ whole genome shotgun (WGS) entry which is preliminary data.</text>
</comment>
<reference evidence="1" key="2">
    <citation type="submission" date="2020-11" db="EMBL/GenBank/DDBJ databases">
        <authorList>
            <person name="McCartney M.A."/>
            <person name="Auch B."/>
            <person name="Kono T."/>
            <person name="Mallez S."/>
            <person name="Becker A."/>
            <person name="Gohl D.M."/>
            <person name="Silverstein K.A.T."/>
            <person name="Koren S."/>
            <person name="Bechman K.B."/>
            <person name="Herman A."/>
            <person name="Abrahante J.E."/>
            <person name="Garbe J."/>
        </authorList>
    </citation>
    <scope>NUCLEOTIDE SEQUENCE</scope>
    <source>
        <strain evidence="1">Duluth1</strain>
        <tissue evidence="1">Whole animal</tissue>
    </source>
</reference>
<protein>
    <submittedName>
        <fullName evidence="1">Uncharacterized protein</fullName>
    </submittedName>
</protein>
<evidence type="ECO:0000313" key="2">
    <source>
        <dbReference type="Proteomes" id="UP000828390"/>
    </source>
</evidence>
<organism evidence="1 2">
    <name type="scientific">Dreissena polymorpha</name>
    <name type="common">Zebra mussel</name>
    <name type="synonym">Mytilus polymorpha</name>
    <dbReference type="NCBI Taxonomy" id="45954"/>
    <lineage>
        <taxon>Eukaryota</taxon>
        <taxon>Metazoa</taxon>
        <taxon>Spiralia</taxon>
        <taxon>Lophotrochozoa</taxon>
        <taxon>Mollusca</taxon>
        <taxon>Bivalvia</taxon>
        <taxon>Autobranchia</taxon>
        <taxon>Heteroconchia</taxon>
        <taxon>Euheterodonta</taxon>
        <taxon>Imparidentia</taxon>
        <taxon>Neoheterodontei</taxon>
        <taxon>Myida</taxon>
        <taxon>Dreissenoidea</taxon>
        <taxon>Dreissenidae</taxon>
        <taxon>Dreissena</taxon>
    </lineage>
</organism>
<keyword evidence="2" id="KW-1185">Reference proteome</keyword>
<reference evidence="1" key="1">
    <citation type="journal article" date="2019" name="bioRxiv">
        <title>The Genome of the Zebra Mussel, Dreissena polymorpha: A Resource for Invasive Species Research.</title>
        <authorList>
            <person name="McCartney M.A."/>
            <person name="Auch B."/>
            <person name="Kono T."/>
            <person name="Mallez S."/>
            <person name="Zhang Y."/>
            <person name="Obille A."/>
            <person name="Becker A."/>
            <person name="Abrahante J.E."/>
            <person name="Garbe J."/>
            <person name="Badalamenti J.P."/>
            <person name="Herman A."/>
            <person name="Mangelson H."/>
            <person name="Liachko I."/>
            <person name="Sullivan S."/>
            <person name="Sone E.D."/>
            <person name="Koren S."/>
            <person name="Silverstein K.A.T."/>
            <person name="Beckman K.B."/>
            <person name="Gohl D.M."/>
        </authorList>
    </citation>
    <scope>NUCLEOTIDE SEQUENCE</scope>
    <source>
        <strain evidence="1">Duluth1</strain>
        <tissue evidence="1">Whole animal</tissue>
    </source>
</reference>
<proteinExistence type="predicted"/>